<dbReference type="OrthoDB" id="3196486at2"/>
<keyword evidence="2" id="KW-1185">Reference proteome</keyword>
<dbReference type="EMBL" id="WAJR01000016">
    <property type="protein sequence ID" value="KAB1640195.1"/>
    <property type="molecule type" value="Genomic_DNA"/>
</dbReference>
<dbReference type="Proteomes" id="UP000468668">
    <property type="component" value="Unassembled WGS sequence"/>
</dbReference>
<gene>
    <name evidence="1" type="ORF">F8C90_06980</name>
</gene>
<protein>
    <recommendedName>
        <fullName evidence="3">DUF4365 domain-containing protein</fullName>
    </recommendedName>
</protein>
<comment type="caution">
    <text evidence="1">The sequence shown here is derived from an EMBL/GenBank/DDBJ whole genome shotgun (WGS) entry which is preliminary data.</text>
</comment>
<name>A0A6N6NLT9_9ACTN</name>
<reference evidence="1 2" key="1">
    <citation type="submission" date="2019-09" db="EMBL/GenBank/DDBJ databases">
        <title>Whole genome shotgun sequencing (WGS) of Ellagibacter isourolithinifaciens DSM 104140(T) and Adlercreutzia muris DSM 29508(T).</title>
        <authorList>
            <person name="Stoll D.A."/>
            <person name="Danylec N."/>
            <person name="Huch M."/>
        </authorList>
    </citation>
    <scope>NUCLEOTIDE SEQUENCE [LARGE SCALE GENOMIC DNA]</scope>
    <source>
        <strain evidence="1 2">DSM 104140</strain>
    </source>
</reference>
<accession>A0A6N6NLT9</accession>
<evidence type="ECO:0000313" key="2">
    <source>
        <dbReference type="Proteomes" id="UP000468668"/>
    </source>
</evidence>
<dbReference type="RefSeq" id="WP_158049808.1">
    <property type="nucleotide sequence ID" value="NZ_DBEYPV010000161.1"/>
</dbReference>
<dbReference type="AlphaFoldDB" id="A0A6N6NLT9"/>
<evidence type="ECO:0008006" key="3">
    <source>
        <dbReference type="Google" id="ProtNLM"/>
    </source>
</evidence>
<sequence>MAQDFFDLLYNGYTGEYQLMSSLYRNGLDALRPPADMGIDVVSLNLKQQLEHPGMAPETFFFQVKTAVTNVSEAADRPGAIATVEFKLKQSEVDLLACSRDRALFCYVYNYEADSLTDAFEAPFICFWLDGTLLEKVRSGGAFFRKEGEPKLTLACQLRKPKHEYGHWHAVVVDEKGSKVDGGYLGVVGGSGYPADDEADHYSVVGYLKYARSCSGVAEKSDSPTQ</sequence>
<organism evidence="1 2">
    <name type="scientific">Ellagibacter isourolithinifaciens</name>
    <dbReference type="NCBI Taxonomy" id="2137581"/>
    <lineage>
        <taxon>Bacteria</taxon>
        <taxon>Bacillati</taxon>
        <taxon>Actinomycetota</taxon>
        <taxon>Coriobacteriia</taxon>
        <taxon>Eggerthellales</taxon>
        <taxon>Eggerthellaceae</taxon>
        <taxon>Ellagibacter</taxon>
    </lineage>
</organism>
<proteinExistence type="predicted"/>
<evidence type="ECO:0000313" key="1">
    <source>
        <dbReference type="EMBL" id="KAB1640195.1"/>
    </source>
</evidence>